<dbReference type="EMBL" id="JAGKHQ010000009">
    <property type="protein sequence ID" value="KAG7508241.1"/>
    <property type="molecule type" value="Genomic_DNA"/>
</dbReference>
<sequence>MTTANMADVSLRAELQLKDGQRQKISVQLQNTLCSLVCGINELNVNVSQLLTQLVDREKDTRHCEEGDEEEDSDEEESLCQRPPVKRLKP</sequence>
<feature type="region of interest" description="Disordered" evidence="1">
    <location>
        <begin position="59"/>
        <end position="90"/>
    </location>
</feature>
<gene>
    <name evidence="2" type="ORF">JOB18_007601</name>
</gene>
<feature type="compositionally biased region" description="Acidic residues" evidence="1">
    <location>
        <begin position="66"/>
        <end position="78"/>
    </location>
</feature>
<dbReference type="InterPro" id="IPR027893">
    <property type="entry name" value="GON7_meta"/>
</dbReference>
<dbReference type="AlphaFoldDB" id="A0AAV6RS33"/>
<proteinExistence type="predicted"/>
<evidence type="ECO:0000256" key="1">
    <source>
        <dbReference type="SAM" id="MobiDB-lite"/>
    </source>
</evidence>
<organism evidence="2 3">
    <name type="scientific">Solea senegalensis</name>
    <name type="common">Senegalese sole</name>
    <dbReference type="NCBI Taxonomy" id="28829"/>
    <lineage>
        <taxon>Eukaryota</taxon>
        <taxon>Metazoa</taxon>
        <taxon>Chordata</taxon>
        <taxon>Craniata</taxon>
        <taxon>Vertebrata</taxon>
        <taxon>Euteleostomi</taxon>
        <taxon>Actinopterygii</taxon>
        <taxon>Neopterygii</taxon>
        <taxon>Teleostei</taxon>
        <taxon>Neoteleostei</taxon>
        <taxon>Acanthomorphata</taxon>
        <taxon>Carangaria</taxon>
        <taxon>Pleuronectiformes</taxon>
        <taxon>Pleuronectoidei</taxon>
        <taxon>Soleidae</taxon>
        <taxon>Solea</taxon>
    </lineage>
</organism>
<accession>A0AAV6RS33</accession>
<dbReference type="Proteomes" id="UP000693946">
    <property type="component" value="Linkage Group LG17"/>
</dbReference>
<reference evidence="2 3" key="1">
    <citation type="journal article" date="2021" name="Sci. Rep.">
        <title>Chromosome anchoring in Senegalese sole (Solea senegalensis) reveals sex-associated markers and genome rearrangements in flatfish.</title>
        <authorList>
            <person name="Guerrero-Cozar I."/>
            <person name="Gomez-Garrido J."/>
            <person name="Berbel C."/>
            <person name="Martinez-Blanch J.F."/>
            <person name="Alioto T."/>
            <person name="Claros M.G."/>
            <person name="Gagnaire P.A."/>
            <person name="Manchado M."/>
        </authorList>
    </citation>
    <scope>NUCLEOTIDE SEQUENCE [LARGE SCALE GENOMIC DNA]</scope>
    <source>
        <strain evidence="2">Sse05_10M</strain>
    </source>
</reference>
<protein>
    <submittedName>
        <fullName evidence="2">Uncharacterized protein</fullName>
    </submittedName>
</protein>
<name>A0AAV6RS33_SOLSE</name>
<evidence type="ECO:0000313" key="2">
    <source>
        <dbReference type="EMBL" id="KAG7508241.1"/>
    </source>
</evidence>
<comment type="caution">
    <text evidence="2">The sequence shown here is derived from an EMBL/GenBank/DDBJ whole genome shotgun (WGS) entry which is preliminary data.</text>
</comment>
<evidence type="ECO:0000313" key="3">
    <source>
        <dbReference type="Proteomes" id="UP000693946"/>
    </source>
</evidence>
<dbReference type="Pfam" id="PF15387">
    <property type="entry name" value="DUF4611"/>
    <property type="match status" value="1"/>
</dbReference>
<dbReference type="GO" id="GO:0000408">
    <property type="term" value="C:EKC/KEOPS complex"/>
    <property type="evidence" value="ECO:0007669"/>
    <property type="project" value="InterPro"/>
</dbReference>
<keyword evidence="3" id="KW-1185">Reference proteome</keyword>